<evidence type="ECO:0000256" key="2">
    <source>
        <dbReference type="SAM" id="SignalP"/>
    </source>
</evidence>
<name>A0A1X0NGK3_9TRYP</name>
<accession>A0A1X0NGK3</accession>
<keyword evidence="4" id="KW-1185">Reference proteome</keyword>
<dbReference type="Proteomes" id="UP000192257">
    <property type="component" value="Unassembled WGS sequence"/>
</dbReference>
<dbReference type="GeneID" id="39990550"/>
<protein>
    <recommendedName>
        <fullName evidence="5">Mucin TcMUCII</fullName>
    </recommendedName>
</protein>
<evidence type="ECO:0008006" key="5">
    <source>
        <dbReference type="Google" id="ProtNLM"/>
    </source>
</evidence>
<feature type="region of interest" description="Disordered" evidence="1">
    <location>
        <begin position="58"/>
        <end position="267"/>
    </location>
</feature>
<keyword evidence="2" id="KW-0732">Signal</keyword>
<dbReference type="VEuPathDB" id="TriTrypDB:TM35_000551050"/>
<feature type="chain" id="PRO_5013117693" description="Mucin TcMUCII" evidence="2">
    <location>
        <begin position="25"/>
        <end position="312"/>
    </location>
</feature>
<sequence length="312" mass="32437">MMMMGRVMCVLAVVLCCTCGYTMAAAAVSSPSAVVPRADESSTAMAFGGHLLRYRQPDGKDFFSEPLPPVESSRKSVNHVQESTTGNNLGRGQSNSDVHSDGVDRNLDGNELSSEEEELRKNSPQGAGEALTPEVDHLQVVEPSSGPTRIDQQKREKEKQQVSPNRDESSTLSPKGITGAEDSSGPGTTTVAGPQSGEKEGDDPETLNTPAQPTISTSSSASVPAESSTMSTSSTNNSKGDSTSGAATGVSAIADTEGTNSTTTPKAVPEINSIASTVKKNVNADISSVSPVWMRTAAPLLIVAVLFTVTVY</sequence>
<dbReference type="AlphaFoldDB" id="A0A1X0NGK3"/>
<feature type="compositionally biased region" description="Polar residues" evidence="1">
    <location>
        <begin position="78"/>
        <end position="97"/>
    </location>
</feature>
<evidence type="ECO:0000313" key="3">
    <source>
        <dbReference type="EMBL" id="ORC83836.1"/>
    </source>
</evidence>
<evidence type="ECO:0000256" key="1">
    <source>
        <dbReference type="SAM" id="MobiDB-lite"/>
    </source>
</evidence>
<feature type="compositionally biased region" description="Basic and acidic residues" evidence="1">
    <location>
        <begin position="98"/>
        <end position="108"/>
    </location>
</feature>
<dbReference type="RefSeq" id="XP_028877902.1">
    <property type="nucleotide sequence ID" value="XM_029030770.1"/>
</dbReference>
<gene>
    <name evidence="3" type="ORF">TM35_000551050</name>
</gene>
<reference evidence="3 4" key="1">
    <citation type="submission" date="2017-03" db="EMBL/GenBank/DDBJ databases">
        <title>An alternative strategy for trypanosome survival in the mammalian bloodstream revealed through genome and transcriptome analysis of the ubiquitous bovine parasite Trypanosoma (Megatrypanum) theileri.</title>
        <authorList>
            <person name="Kelly S."/>
            <person name="Ivens A."/>
            <person name="Mott A."/>
            <person name="O'Neill E."/>
            <person name="Emms D."/>
            <person name="Macleod O."/>
            <person name="Voorheis P."/>
            <person name="Matthews J."/>
            <person name="Matthews K."/>
            <person name="Carrington M."/>
        </authorList>
    </citation>
    <scope>NUCLEOTIDE SEQUENCE [LARGE SCALE GENOMIC DNA]</scope>
    <source>
        <strain evidence="3">Edinburgh</strain>
    </source>
</reference>
<evidence type="ECO:0000313" key="4">
    <source>
        <dbReference type="Proteomes" id="UP000192257"/>
    </source>
</evidence>
<feature type="compositionally biased region" description="Low complexity" evidence="1">
    <location>
        <begin position="209"/>
        <end position="238"/>
    </location>
</feature>
<dbReference type="EMBL" id="NBCO01000055">
    <property type="protein sequence ID" value="ORC83836.1"/>
    <property type="molecule type" value="Genomic_DNA"/>
</dbReference>
<proteinExistence type="predicted"/>
<feature type="signal peptide" evidence="2">
    <location>
        <begin position="1"/>
        <end position="24"/>
    </location>
</feature>
<organism evidence="3 4">
    <name type="scientific">Trypanosoma theileri</name>
    <dbReference type="NCBI Taxonomy" id="67003"/>
    <lineage>
        <taxon>Eukaryota</taxon>
        <taxon>Discoba</taxon>
        <taxon>Euglenozoa</taxon>
        <taxon>Kinetoplastea</taxon>
        <taxon>Metakinetoplastina</taxon>
        <taxon>Trypanosomatida</taxon>
        <taxon>Trypanosomatidae</taxon>
        <taxon>Trypanosoma</taxon>
    </lineage>
</organism>
<comment type="caution">
    <text evidence="3">The sequence shown here is derived from an EMBL/GenBank/DDBJ whole genome shotgun (WGS) entry which is preliminary data.</text>
</comment>
<feature type="compositionally biased region" description="Basic and acidic residues" evidence="1">
    <location>
        <begin position="151"/>
        <end position="169"/>
    </location>
</feature>